<name>A0A4Q1TSS5_9LACO</name>
<dbReference type="EMBL" id="MSSM01000025">
    <property type="protein sequence ID" value="RXT21347.1"/>
    <property type="molecule type" value="Genomic_DNA"/>
</dbReference>
<gene>
    <name evidence="1" type="ORF">BVJ53_09465</name>
</gene>
<organism evidence="1 2">
    <name type="scientific">Lacticaseibacillus chiayiensis</name>
    <dbReference type="NCBI Taxonomy" id="2100821"/>
    <lineage>
        <taxon>Bacteria</taxon>
        <taxon>Bacillati</taxon>
        <taxon>Bacillota</taxon>
        <taxon>Bacilli</taxon>
        <taxon>Lactobacillales</taxon>
        <taxon>Lactobacillaceae</taxon>
        <taxon>Lacticaseibacillus</taxon>
    </lineage>
</organism>
<dbReference type="Proteomes" id="UP000290475">
    <property type="component" value="Unassembled WGS sequence"/>
</dbReference>
<evidence type="ECO:0000313" key="1">
    <source>
        <dbReference type="EMBL" id="RXT21347.1"/>
    </source>
</evidence>
<sequence>MLALEYACKNLECSGQKFELLGTENRLNWHLRVWRDTQRLRDFRFMAEVTYAQDYSWGVRAFV</sequence>
<accession>A0A4Q1TSS5</accession>
<reference evidence="1 2" key="1">
    <citation type="submission" date="2017-01" db="EMBL/GenBank/DDBJ databases">
        <title>Lactobacillus chiayiensis sp. nov., a lactic acid bacterium isolated from compost.</title>
        <authorList>
            <person name="Huang C.-H."/>
        </authorList>
    </citation>
    <scope>NUCLEOTIDE SEQUENCE [LARGE SCALE GENOMIC DNA]</scope>
    <source>
        <strain evidence="2">chh01</strain>
    </source>
</reference>
<proteinExistence type="predicted"/>
<dbReference type="AlphaFoldDB" id="A0A4Q1TSS5"/>
<evidence type="ECO:0000313" key="2">
    <source>
        <dbReference type="Proteomes" id="UP000290475"/>
    </source>
</evidence>
<protein>
    <submittedName>
        <fullName evidence="1">Uncharacterized protein</fullName>
    </submittedName>
</protein>
<comment type="caution">
    <text evidence="1">The sequence shown here is derived from an EMBL/GenBank/DDBJ whole genome shotgun (WGS) entry which is preliminary data.</text>
</comment>